<protein>
    <submittedName>
        <fullName evidence="1">Uncharacterized protein</fullName>
    </submittedName>
</protein>
<gene>
    <name evidence="1" type="ORF">A8M32_15335</name>
</gene>
<dbReference type="STRING" id="1752398.A8M32_15335"/>
<comment type="caution">
    <text evidence="1">The sequence shown here is derived from an EMBL/GenBank/DDBJ whole genome shotgun (WGS) entry which is preliminary data.</text>
</comment>
<accession>A0A1E3VC28</accession>
<dbReference type="RefSeq" id="WP_069459256.1">
    <property type="nucleotide sequence ID" value="NZ_CP034909.1"/>
</dbReference>
<proteinExistence type="predicted"/>
<dbReference type="EMBL" id="LYBW01000058">
    <property type="protein sequence ID" value="ODR90681.1"/>
    <property type="molecule type" value="Genomic_DNA"/>
</dbReference>
<evidence type="ECO:0000313" key="2">
    <source>
        <dbReference type="Proteomes" id="UP000094342"/>
    </source>
</evidence>
<dbReference type="AlphaFoldDB" id="A0A1E3VC28"/>
<sequence>MKSFRTKTAAGIDLLPPERGPRSAAAATRRLEYIDVEFETLAPGPRRSAYPVYNDNRRAATRPLSHPTTVTAESLPHRFMSLAETKLDAMPARRFAGLVLALGLAAFLTIAGLGRQDEADAHPLAIAGITTALGDAGGMRVLSVYATIDNRSGSEQQVPPLVVDVLSNGRKVTATRLMPESSALAPGESRHFVARLPYAGGKMPEVSVSFAESRASSR</sequence>
<keyword evidence="2" id="KW-1185">Reference proteome</keyword>
<evidence type="ECO:0000313" key="1">
    <source>
        <dbReference type="EMBL" id="ODR90681.1"/>
    </source>
</evidence>
<organism evidence="1 2">
    <name type="scientific">Sinorhizobium alkalisoli</name>
    <dbReference type="NCBI Taxonomy" id="1752398"/>
    <lineage>
        <taxon>Bacteria</taxon>
        <taxon>Pseudomonadati</taxon>
        <taxon>Pseudomonadota</taxon>
        <taxon>Alphaproteobacteria</taxon>
        <taxon>Hyphomicrobiales</taxon>
        <taxon>Rhizobiaceae</taxon>
        <taxon>Sinorhizobium/Ensifer group</taxon>
        <taxon>Sinorhizobium</taxon>
    </lineage>
</organism>
<name>A0A1E3VC28_9HYPH</name>
<dbReference type="Proteomes" id="UP000094342">
    <property type="component" value="Unassembled WGS sequence"/>
</dbReference>
<reference evidence="2" key="1">
    <citation type="submission" date="2016-05" db="EMBL/GenBank/DDBJ databases">
        <authorList>
            <person name="Li Y."/>
        </authorList>
    </citation>
    <scope>NUCLEOTIDE SEQUENCE [LARGE SCALE GENOMIC DNA]</scope>
    <source>
        <strain evidence="2">YIC4027</strain>
    </source>
</reference>
<dbReference type="OrthoDB" id="8283571at2"/>